<proteinExistence type="predicted"/>
<evidence type="ECO:0000313" key="1">
    <source>
        <dbReference type="EMBL" id="KAK2565273.1"/>
    </source>
</evidence>
<comment type="caution">
    <text evidence="1">The sequence shown here is derived from an EMBL/GenBank/DDBJ whole genome shotgun (WGS) entry which is preliminary data.</text>
</comment>
<reference evidence="1" key="2">
    <citation type="journal article" date="2023" name="Science">
        <title>Genomic signatures of disease resistance in endangered staghorn corals.</title>
        <authorList>
            <person name="Vollmer S.V."/>
            <person name="Selwyn J.D."/>
            <person name="Despard B.A."/>
            <person name="Roesel C.L."/>
        </authorList>
    </citation>
    <scope>NUCLEOTIDE SEQUENCE</scope>
    <source>
        <strain evidence="1">K2</strain>
    </source>
</reference>
<organism evidence="1 2">
    <name type="scientific">Acropora cervicornis</name>
    <name type="common">Staghorn coral</name>
    <dbReference type="NCBI Taxonomy" id="6130"/>
    <lineage>
        <taxon>Eukaryota</taxon>
        <taxon>Metazoa</taxon>
        <taxon>Cnidaria</taxon>
        <taxon>Anthozoa</taxon>
        <taxon>Hexacorallia</taxon>
        <taxon>Scleractinia</taxon>
        <taxon>Astrocoeniina</taxon>
        <taxon>Acroporidae</taxon>
        <taxon>Acropora</taxon>
    </lineage>
</organism>
<dbReference type="EMBL" id="JARQWQ010000020">
    <property type="protein sequence ID" value="KAK2565273.1"/>
    <property type="molecule type" value="Genomic_DNA"/>
</dbReference>
<evidence type="ECO:0008006" key="3">
    <source>
        <dbReference type="Google" id="ProtNLM"/>
    </source>
</evidence>
<dbReference type="Gene3D" id="2.60.120.290">
    <property type="entry name" value="Spermadhesin, CUB domain"/>
    <property type="match status" value="1"/>
</dbReference>
<name>A0AAD9QPU4_ACRCE</name>
<feature type="non-terminal residue" evidence="1">
    <location>
        <position position="1"/>
    </location>
</feature>
<protein>
    <recommendedName>
        <fullName evidence="3">CUB domain-containing protein</fullName>
    </recommendedName>
</protein>
<evidence type="ECO:0000313" key="2">
    <source>
        <dbReference type="Proteomes" id="UP001249851"/>
    </source>
</evidence>
<keyword evidence="2" id="KW-1185">Reference proteome</keyword>
<dbReference type="SUPFAM" id="SSF49854">
    <property type="entry name" value="Spermadhesin, CUB domain"/>
    <property type="match status" value="1"/>
</dbReference>
<dbReference type="Proteomes" id="UP001249851">
    <property type="component" value="Unassembled WGS sequence"/>
</dbReference>
<dbReference type="AlphaFoldDB" id="A0AAD9QPU4"/>
<dbReference type="InterPro" id="IPR035914">
    <property type="entry name" value="Sperma_CUB_dom_sf"/>
</dbReference>
<accession>A0AAD9QPU4</accession>
<gene>
    <name evidence="1" type="ORF">P5673_011228</name>
</gene>
<reference evidence="1" key="1">
    <citation type="journal article" date="2023" name="G3 (Bethesda)">
        <title>Whole genome assembly and annotation of the endangered Caribbean coral Acropora cervicornis.</title>
        <authorList>
            <person name="Selwyn J.D."/>
            <person name="Vollmer S.V."/>
        </authorList>
    </citation>
    <scope>NUCLEOTIDE SEQUENCE</scope>
    <source>
        <strain evidence="1">K2</strain>
    </source>
</reference>
<sequence>MTTGQQTPSPTFITLATRVSPTMGPQLNYSVNYSGCARQQEILNRTNGDISFHSYYYCYYYFRYNQTCNWKIMANKEEQVKLVIKSVEFGPCGFSCSCGHLEIQKGTYE</sequence>